<evidence type="ECO:0000256" key="3">
    <source>
        <dbReference type="ARBA" id="ARBA00023163"/>
    </source>
</evidence>
<dbReference type="PANTHER" id="PTHR43214:SF1">
    <property type="entry name" value="TRANSCRIPTIONAL REGULATORY PROTEIN COMA"/>
    <property type="match status" value="1"/>
</dbReference>
<dbReference type="InterPro" id="IPR000792">
    <property type="entry name" value="Tscrpt_reg_LuxR_C"/>
</dbReference>
<keyword evidence="3" id="KW-0804">Transcription</keyword>
<evidence type="ECO:0000313" key="5">
    <source>
        <dbReference type="EMBL" id="MBP1935235.1"/>
    </source>
</evidence>
<feature type="domain" description="HTH luxR-type" evidence="4">
    <location>
        <begin position="62"/>
        <end position="107"/>
    </location>
</feature>
<evidence type="ECO:0000313" key="6">
    <source>
        <dbReference type="Proteomes" id="UP001519273"/>
    </source>
</evidence>
<keyword evidence="1" id="KW-0805">Transcription regulation</keyword>
<keyword evidence="2 5" id="KW-0238">DNA-binding</keyword>
<proteinExistence type="predicted"/>
<dbReference type="Gene3D" id="3.40.50.2300">
    <property type="match status" value="1"/>
</dbReference>
<evidence type="ECO:0000256" key="2">
    <source>
        <dbReference type="ARBA" id="ARBA00023125"/>
    </source>
</evidence>
<organism evidence="5 6">
    <name type="scientific">Paenibacillus sediminis</name>
    <dbReference type="NCBI Taxonomy" id="664909"/>
    <lineage>
        <taxon>Bacteria</taxon>
        <taxon>Bacillati</taxon>
        <taxon>Bacillota</taxon>
        <taxon>Bacilli</taxon>
        <taxon>Bacillales</taxon>
        <taxon>Paenibacillaceae</taxon>
        <taxon>Paenibacillus</taxon>
    </lineage>
</organism>
<dbReference type="SUPFAM" id="SSF46894">
    <property type="entry name" value="C-terminal effector domain of the bipartite response regulators"/>
    <property type="match status" value="1"/>
</dbReference>
<protein>
    <submittedName>
        <fullName evidence="5">DNA-binding NarL/FixJ family response regulator</fullName>
    </submittedName>
</protein>
<accession>A0ABS4GY89</accession>
<dbReference type="GO" id="GO:0003677">
    <property type="term" value="F:DNA binding"/>
    <property type="evidence" value="ECO:0007669"/>
    <property type="project" value="UniProtKB-KW"/>
</dbReference>
<dbReference type="PRINTS" id="PR00038">
    <property type="entry name" value="HTHLUXR"/>
</dbReference>
<reference evidence="5 6" key="1">
    <citation type="submission" date="2021-03" db="EMBL/GenBank/DDBJ databases">
        <title>Genomic Encyclopedia of Type Strains, Phase IV (KMG-IV): sequencing the most valuable type-strain genomes for metagenomic binning, comparative biology and taxonomic classification.</title>
        <authorList>
            <person name="Goeker M."/>
        </authorList>
    </citation>
    <scope>NUCLEOTIDE SEQUENCE [LARGE SCALE GENOMIC DNA]</scope>
    <source>
        <strain evidence="5 6">DSM 23491</strain>
    </source>
</reference>
<dbReference type="InterPro" id="IPR016032">
    <property type="entry name" value="Sig_transdc_resp-reg_C-effctor"/>
</dbReference>
<evidence type="ECO:0000256" key="1">
    <source>
        <dbReference type="ARBA" id="ARBA00023015"/>
    </source>
</evidence>
<dbReference type="InterPro" id="IPR039420">
    <property type="entry name" value="WalR-like"/>
</dbReference>
<dbReference type="PROSITE" id="PS50043">
    <property type="entry name" value="HTH_LUXR_2"/>
    <property type="match status" value="1"/>
</dbReference>
<dbReference type="PANTHER" id="PTHR43214">
    <property type="entry name" value="TWO-COMPONENT RESPONSE REGULATOR"/>
    <property type="match status" value="1"/>
</dbReference>
<dbReference type="Pfam" id="PF00196">
    <property type="entry name" value="GerE"/>
    <property type="match status" value="1"/>
</dbReference>
<comment type="caution">
    <text evidence="5">The sequence shown here is derived from an EMBL/GenBank/DDBJ whole genome shotgun (WGS) entry which is preliminary data.</text>
</comment>
<evidence type="ECO:0000259" key="4">
    <source>
        <dbReference type="PROSITE" id="PS50043"/>
    </source>
</evidence>
<dbReference type="EMBL" id="JAGGKP010000001">
    <property type="protein sequence ID" value="MBP1935235.1"/>
    <property type="molecule type" value="Genomic_DNA"/>
</dbReference>
<dbReference type="RefSeq" id="WP_209844335.1">
    <property type="nucleotide sequence ID" value="NZ_CBCRVE010000001.1"/>
</dbReference>
<dbReference type="Proteomes" id="UP001519273">
    <property type="component" value="Unassembled WGS sequence"/>
</dbReference>
<keyword evidence="6" id="KW-1185">Reference proteome</keyword>
<sequence>MKVKTIKFVHLLIPISGFIPKTATREKLITAIRCALNGETIISTSLIKTLRRQIIFEHVSEIGNQKNSISKKELTILKNLAQGKSNKEIAETLLISQRTLEYALTRI</sequence>
<gene>
    <name evidence="5" type="ORF">J2Z20_000096</name>
</gene>
<name>A0ABS4GY89_9BACL</name>